<dbReference type="Proteomes" id="UP000812440">
    <property type="component" value="Chromosome 1"/>
</dbReference>
<evidence type="ECO:0000256" key="7">
    <source>
        <dbReference type="SAM" id="Phobius"/>
    </source>
</evidence>
<keyword evidence="4" id="KW-0325">Glycoprotein</keyword>
<dbReference type="AlphaFoldDB" id="A0A8T2KP71"/>
<dbReference type="InterPro" id="IPR007110">
    <property type="entry name" value="Ig-like_dom"/>
</dbReference>
<evidence type="ECO:0000313" key="11">
    <source>
        <dbReference type="Proteomes" id="UP000812440"/>
    </source>
</evidence>
<keyword evidence="5" id="KW-0393">Immunoglobulin domain</keyword>
<dbReference type="Pfam" id="PF08205">
    <property type="entry name" value="C2-set_2"/>
    <property type="match status" value="1"/>
</dbReference>
<proteinExistence type="predicted"/>
<feature type="signal peptide" evidence="8">
    <location>
        <begin position="1"/>
        <end position="24"/>
    </location>
</feature>
<keyword evidence="11" id="KW-1185">Reference proteome</keyword>
<dbReference type="PANTHER" id="PTHR11640:SF157">
    <property type="entry name" value="V-SET AND IMMUNOGLOBULIN DOMAIN-CONTAINING PROTEIN 10"/>
    <property type="match status" value="1"/>
</dbReference>
<dbReference type="SUPFAM" id="SSF48726">
    <property type="entry name" value="Immunoglobulin"/>
    <property type="match status" value="3"/>
</dbReference>
<feature type="transmembrane region" description="Helical" evidence="7">
    <location>
        <begin position="413"/>
        <end position="438"/>
    </location>
</feature>
<dbReference type="GO" id="GO:0050839">
    <property type="term" value="F:cell adhesion molecule binding"/>
    <property type="evidence" value="ECO:0007669"/>
    <property type="project" value="TreeGrafter"/>
</dbReference>
<dbReference type="PROSITE" id="PS50835">
    <property type="entry name" value="IG_LIKE"/>
    <property type="match status" value="3"/>
</dbReference>
<dbReference type="Gene3D" id="2.60.40.10">
    <property type="entry name" value="Immunoglobulins"/>
    <property type="match status" value="4"/>
</dbReference>
<dbReference type="GO" id="GO:0098609">
    <property type="term" value="P:cell-cell adhesion"/>
    <property type="evidence" value="ECO:0007669"/>
    <property type="project" value="TreeGrafter"/>
</dbReference>
<keyword evidence="8" id="KW-0732">Signal</keyword>
<comment type="caution">
    <text evidence="10">The sequence shown here is derived from an EMBL/GenBank/DDBJ whole genome shotgun (WGS) entry which is preliminary data.</text>
</comment>
<feature type="domain" description="Ig-like" evidence="9">
    <location>
        <begin position="219"/>
        <end position="304"/>
    </location>
</feature>
<keyword evidence="7" id="KW-1133">Transmembrane helix</keyword>
<evidence type="ECO:0000313" key="10">
    <source>
        <dbReference type="EMBL" id="KAG8456176.1"/>
    </source>
</evidence>
<dbReference type="InterPro" id="IPR013162">
    <property type="entry name" value="CD80_C2-set"/>
</dbReference>
<reference evidence="10" key="1">
    <citation type="thesis" date="2020" institute="ProQuest LLC" country="789 East Eisenhower Parkway, Ann Arbor, MI, USA">
        <title>Comparative Genomics and Chromosome Evolution.</title>
        <authorList>
            <person name="Mudd A.B."/>
        </authorList>
    </citation>
    <scope>NUCLEOTIDE SEQUENCE</scope>
    <source>
        <strain evidence="10">Female2</strain>
        <tissue evidence="10">Blood</tissue>
    </source>
</reference>
<dbReference type="InterPro" id="IPR003598">
    <property type="entry name" value="Ig_sub2"/>
</dbReference>
<dbReference type="OrthoDB" id="9043395at2759"/>
<evidence type="ECO:0000256" key="4">
    <source>
        <dbReference type="ARBA" id="ARBA00023180"/>
    </source>
</evidence>
<evidence type="ECO:0000256" key="3">
    <source>
        <dbReference type="ARBA" id="ARBA00023157"/>
    </source>
</evidence>
<evidence type="ECO:0000259" key="9">
    <source>
        <dbReference type="PROSITE" id="PS50835"/>
    </source>
</evidence>
<keyword evidence="2 7" id="KW-0472">Membrane</keyword>
<feature type="chain" id="PRO_5035720142" description="Ig-like domain-containing protein" evidence="8">
    <location>
        <begin position="25"/>
        <end position="522"/>
    </location>
</feature>
<dbReference type="GO" id="GO:0005886">
    <property type="term" value="C:plasma membrane"/>
    <property type="evidence" value="ECO:0007669"/>
    <property type="project" value="TreeGrafter"/>
</dbReference>
<protein>
    <recommendedName>
        <fullName evidence="9">Ig-like domain-containing protein</fullName>
    </recommendedName>
</protein>
<organism evidence="10 11">
    <name type="scientific">Hymenochirus boettgeri</name>
    <name type="common">Congo dwarf clawed frog</name>
    <dbReference type="NCBI Taxonomy" id="247094"/>
    <lineage>
        <taxon>Eukaryota</taxon>
        <taxon>Metazoa</taxon>
        <taxon>Chordata</taxon>
        <taxon>Craniata</taxon>
        <taxon>Vertebrata</taxon>
        <taxon>Euteleostomi</taxon>
        <taxon>Amphibia</taxon>
        <taxon>Batrachia</taxon>
        <taxon>Anura</taxon>
        <taxon>Pipoidea</taxon>
        <taxon>Pipidae</taxon>
        <taxon>Pipinae</taxon>
        <taxon>Hymenochirus</taxon>
    </lineage>
</organism>
<dbReference type="CDD" id="cd00096">
    <property type="entry name" value="Ig"/>
    <property type="match status" value="1"/>
</dbReference>
<keyword evidence="7" id="KW-0812">Transmembrane</keyword>
<dbReference type="InterPro" id="IPR003599">
    <property type="entry name" value="Ig_sub"/>
</dbReference>
<comment type="subcellular location">
    <subcellularLocation>
        <location evidence="1">Membrane</location>
        <topology evidence="1">Single-pass type I membrane protein</topology>
    </subcellularLocation>
</comment>
<evidence type="ECO:0000256" key="5">
    <source>
        <dbReference type="ARBA" id="ARBA00023319"/>
    </source>
</evidence>
<feature type="region of interest" description="Disordered" evidence="6">
    <location>
        <begin position="502"/>
        <end position="522"/>
    </location>
</feature>
<evidence type="ECO:0000256" key="1">
    <source>
        <dbReference type="ARBA" id="ARBA00004479"/>
    </source>
</evidence>
<dbReference type="SMART" id="SM00408">
    <property type="entry name" value="IGc2"/>
    <property type="match status" value="3"/>
</dbReference>
<dbReference type="GO" id="GO:0005911">
    <property type="term" value="C:cell-cell junction"/>
    <property type="evidence" value="ECO:0007669"/>
    <property type="project" value="TreeGrafter"/>
</dbReference>
<keyword evidence="3" id="KW-1015">Disulfide bond</keyword>
<accession>A0A8T2KP71</accession>
<evidence type="ECO:0000256" key="6">
    <source>
        <dbReference type="SAM" id="MobiDB-lite"/>
    </source>
</evidence>
<evidence type="ECO:0000256" key="8">
    <source>
        <dbReference type="SAM" id="SignalP"/>
    </source>
</evidence>
<gene>
    <name evidence="10" type="ORF">GDO86_002101</name>
</gene>
<name>A0A8T2KP71_9PIPI</name>
<evidence type="ECO:0000256" key="2">
    <source>
        <dbReference type="ARBA" id="ARBA00023136"/>
    </source>
</evidence>
<dbReference type="InterPro" id="IPR013783">
    <property type="entry name" value="Ig-like_fold"/>
</dbReference>
<dbReference type="SMART" id="SM00409">
    <property type="entry name" value="IG"/>
    <property type="match status" value="3"/>
</dbReference>
<sequence>MWPSGAVGRRLILVFSVRLWLAAGAGYYRIFTGKVNERIVLPCTNVTEQTTWMKANTSEPVLACGFQNSSDGHFFRVNGTALEIRNVTIQDEGNYICSKCSKGAAEDYIQLCVSFGPHDVLSEISPTKILPNGTLYTSKGSDLSYKCNSNSHPAPNLKYWLYRINTSPELFHSVEREPFLNFTLKNVVTDYQGNYSCSAENPLTGQNKSSTLELLVYYPPSSPITCQVNNSMDFSELLLSCSWSGGYPNPSLQWKQNGKLISNNSSERNSMDTLVVSVNRTQLSAKQIFQCSGNHLISEDKGLKTCHLQIDFPLLETQPMRTCFSGENVTLSCSVSGANPPAIVTWLHNLSNPNYIILPGKKYHISQNGFISYLTILNCTHEEDEGYYMCKAENVLGIREINIWLTVNKPHNILGMVTVLVILFLLVVAIITATVLYCDPQVYLKANPFRSKATDVLVLVESEEEENDEMFDSVERIQDTAISDPPSGNGHISKHQVIFRHPHESPSDESFSKFSEDNVEEN</sequence>
<feature type="compositionally biased region" description="Basic and acidic residues" evidence="6">
    <location>
        <begin position="502"/>
        <end position="516"/>
    </location>
</feature>
<dbReference type="GO" id="GO:0007416">
    <property type="term" value="P:synapse assembly"/>
    <property type="evidence" value="ECO:0007669"/>
    <property type="project" value="TreeGrafter"/>
</dbReference>
<dbReference type="InterPro" id="IPR036179">
    <property type="entry name" value="Ig-like_dom_sf"/>
</dbReference>
<dbReference type="InterPro" id="IPR051275">
    <property type="entry name" value="Cell_adhesion_signaling"/>
</dbReference>
<feature type="domain" description="Ig-like" evidence="9">
    <location>
        <begin position="313"/>
        <end position="402"/>
    </location>
</feature>
<dbReference type="EMBL" id="JAACNH010000001">
    <property type="protein sequence ID" value="KAG8456176.1"/>
    <property type="molecule type" value="Genomic_DNA"/>
</dbReference>
<feature type="domain" description="Ig-like" evidence="9">
    <location>
        <begin position="126"/>
        <end position="213"/>
    </location>
</feature>
<dbReference type="PANTHER" id="PTHR11640">
    <property type="entry name" value="NEPHRIN"/>
    <property type="match status" value="1"/>
</dbReference>
<dbReference type="Pfam" id="PF13927">
    <property type="entry name" value="Ig_3"/>
    <property type="match status" value="1"/>
</dbReference>